<organism evidence="1 2">
    <name type="scientific">Citrus x changshan-huyou</name>
    <dbReference type="NCBI Taxonomy" id="2935761"/>
    <lineage>
        <taxon>Eukaryota</taxon>
        <taxon>Viridiplantae</taxon>
        <taxon>Streptophyta</taxon>
        <taxon>Embryophyta</taxon>
        <taxon>Tracheophyta</taxon>
        <taxon>Spermatophyta</taxon>
        <taxon>Magnoliopsida</taxon>
        <taxon>eudicotyledons</taxon>
        <taxon>Gunneridae</taxon>
        <taxon>Pentapetalae</taxon>
        <taxon>rosids</taxon>
        <taxon>malvids</taxon>
        <taxon>Sapindales</taxon>
        <taxon>Rutaceae</taxon>
        <taxon>Aurantioideae</taxon>
        <taxon>Citrus</taxon>
    </lineage>
</organism>
<accession>A0AAP0MLM3</accession>
<comment type="caution">
    <text evidence="1">The sequence shown here is derived from an EMBL/GenBank/DDBJ whole genome shotgun (WGS) entry which is preliminary data.</text>
</comment>
<protein>
    <submittedName>
        <fullName evidence="1">Uncharacterized protein</fullName>
    </submittedName>
</protein>
<reference evidence="1 2" key="1">
    <citation type="submission" date="2024-05" db="EMBL/GenBank/DDBJ databases">
        <title>Haplotype-resolved chromosome-level genome assembly of Huyou (Citrus changshanensis).</title>
        <authorList>
            <person name="Miao C."/>
            <person name="Chen W."/>
            <person name="Wu Y."/>
            <person name="Wang L."/>
            <person name="Zhao S."/>
            <person name="Grierson D."/>
            <person name="Xu C."/>
            <person name="Chen K."/>
        </authorList>
    </citation>
    <scope>NUCLEOTIDE SEQUENCE [LARGE SCALE GENOMIC DNA]</scope>
    <source>
        <strain evidence="1">01-14</strain>
        <tissue evidence="1">Leaf</tissue>
    </source>
</reference>
<name>A0AAP0MLM3_9ROSI</name>
<proteinExistence type="predicted"/>
<evidence type="ECO:0000313" key="1">
    <source>
        <dbReference type="EMBL" id="KAK9209451.1"/>
    </source>
</evidence>
<sequence length="195" mass="21382">MYIFLFVYFIYSSVVFGIDRSTQRIEAAAAATGPPFLVEGRSSQILTLFTIVKVALRIATATRSLSPIRDRSASPVHPDVNCKKANIIQLEVPLKPTYIFCKQVFGILDPGICAQPWLMGGQQAAAFASSFKPSLGVQGLKPYQSPYKGGHRQQGEPCPQVVSSLSRAYVHCKRHFHEVLNQSSASSLPLLQLSN</sequence>
<evidence type="ECO:0000313" key="2">
    <source>
        <dbReference type="Proteomes" id="UP001428341"/>
    </source>
</evidence>
<dbReference type="AlphaFoldDB" id="A0AAP0MLM3"/>
<dbReference type="EMBL" id="JBCGBO010000004">
    <property type="protein sequence ID" value="KAK9209451.1"/>
    <property type="molecule type" value="Genomic_DNA"/>
</dbReference>
<gene>
    <name evidence="1" type="ORF">WN944_001817</name>
</gene>
<dbReference type="Proteomes" id="UP001428341">
    <property type="component" value="Unassembled WGS sequence"/>
</dbReference>
<keyword evidence="2" id="KW-1185">Reference proteome</keyword>